<dbReference type="EMBL" id="WSEL01000009">
    <property type="protein sequence ID" value="MVQ31955.1"/>
    <property type="molecule type" value="Genomic_DNA"/>
</dbReference>
<dbReference type="Proteomes" id="UP000469385">
    <property type="component" value="Unassembled WGS sequence"/>
</dbReference>
<dbReference type="InterPro" id="IPR049492">
    <property type="entry name" value="BD-FAE-like_dom"/>
</dbReference>
<gene>
    <name evidence="3" type="ORF">GON04_21025</name>
</gene>
<reference evidence="3 4" key="1">
    <citation type="submission" date="2019-12" db="EMBL/GenBank/DDBJ databases">
        <authorList>
            <person name="Huq M.A."/>
        </authorList>
    </citation>
    <scope>NUCLEOTIDE SEQUENCE [LARGE SCALE GENOMIC DNA]</scope>
    <source>
        <strain evidence="3 4">MAH-25</strain>
    </source>
</reference>
<comment type="caution">
    <text evidence="3">The sequence shown here is derived from an EMBL/GenBank/DDBJ whole genome shotgun (WGS) entry which is preliminary data.</text>
</comment>
<dbReference type="AlphaFoldDB" id="A0A6N8IZD7"/>
<evidence type="ECO:0000313" key="4">
    <source>
        <dbReference type="Proteomes" id="UP000469385"/>
    </source>
</evidence>
<evidence type="ECO:0000256" key="1">
    <source>
        <dbReference type="ARBA" id="ARBA00022801"/>
    </source>
</evidence>
<evidence type="ECO:0000313" key="3">
    <source>
        <dbReference type="EMBL" id="MVQ31955.1"/>
    </source>
</evidence>
<dbReference type="SUPFAM" id="SSF53474">
    <property type="entry name" value="alpha/beta-Hydrolases"/>
    <property type="match status" value="1"/>
</dbReference>
<dbReference type="Gene3D" id="3.40.50.1820">
    <property type="entry name" value="alpha/beta hydrolase"/>
    <property type="match status" value="1"/>
</dbReference>
<sequence>MTTSATMQHDEIDVQDVEYLRHGDVPLLARLYQPRGPGPFPLVAEIHGGAWCRGDRLDEDRLNRALARSGIAVAALDFRMPPAAGYPASLQDIHAGLRWLKARAGQLRTRTDWIGVLGLSSGAHQAILAAMRPRDERYAALAAPDEAAASAAFAVLCWPVIDPLGRYRYARGLKAGGQPYPDVIDRVIPDHEKYWGDEAAMAEGNPVMALERGEPAVLPPVLYIQGEDDIVHPRAHLDRFVAAYRRAGGELRLRLVAGEAESFINRKPDAPSTAAAIGDIVAFVREQCHG</sequence>
<organism evidence="3 4">
    <name type="scientific">Ramlibacter pinisoli</name>
    <dbReference type="NCBI Taxonomy" id="2682844"/>
    <lineage>
        <taxon>Bacteria</taxon>
        <taxon>Pseudomonadati</taxon>
        <taxon>Pseudomonadota</taxon>
        <taxon>Betaproteobacteria</taxon>
        <taxon>Burkholderiales</taxon>
        <taxon>Comamonadaceae</taxon>
        <taxon>Ramlibacter</taxon>
    </lineage>
</organism>
<keyword evidence="4" id="KW-1185">Reference proteome</keyword>
<protein>
    <submittedName>
        <fullName evidence="3">Alpha/beta hydrolase fold domain-containing protein</fullName>
    </submittedName>
</protein>
<proteinExistence type="predicted"/>
<dbReference type="InterPro" id="IPR029058">
    <property type="entry name" value="AB_hydrolase_fold"/>
</dbReference>
<feature type="domain" description="BD-FAE-like" evidence="2">
    <location>
        <begin position="34"/>
        <end position="137"/>
    </location>
</feature>
<name>A0A6N8IZD7_9BURK</name>
<keyword evidence="1 3" id="KW-0378">Hydrolase</keyword>
<dbReference type="GO" id="GO:0016787">
    <property type="term" value="F:hydrolase activity"/>
    <property type="evidence" value="ECO:0007669"/>
    <property type="project" value="UniProtKB-KW"/>
</dbReference>
<dbReference type="InterPro" id="IPR050300">
    <property type="entry name" value="GDXG_lipolytic_enzyme"/>
</dbReference>
<evidence type="ECO:0000259" key="2">
    <source>
        <dbReference type="Pfam" id="PF20434"/>
    </source>
</evidence>
<dbReference type="PANTHER" id="PTHR48081">
    <property type="entry name" value="AB HYDROLASE SUPERFAMILY PROTEIN C4A8.06C"/>
    <property type="match status" value="1"/>
</dbReference>
<accession>A0A6N8IZD7</accession>
<dbReference type="RefSeq" id="WP_157399956.1">
    <property type="nucleotide sequence ID" value="NZ_WSEL01000009.1"/>
</dbReference>
<dbReference type="Pfam" id="PF20434">
    <property type="entry name" value="BD-FAE"/>
    <property type="match status" value="1"/>
</dbReference>